<name>A0AAD8Y7G5_9STRA</name>
<feature type="compositionally biased region" description="Polar residues" evidence="1">
    <location>
        <begin position="301"/>
        <end position="312"/>
    </location>
</feature>
<protein>
    <recommendedName>
        <fullName evidence="2">F-box domain-containing protein</fullName>
    </recommendedName>
</protein>
<feature type="compositionally biased region" description="Basic residues" evidence="1">
    <location>
        <begin position="50"/>
        <end position="62"/>
    </location>
</feature>
<evidence type="ECO:0000313" key="3">
    <source>
        <dbReference type="EMBL" id="KAK1740030.1"/>
    </source>
</evidence>
<gene>
    <name evidence="3" type="ORF">QTG54_008980</name>
</gene>
<accession>A0AAD8Y7G5</accession>
<evidence type="ECO:0000256" key="1">
    <source>
        <dbReference type="SAM" id="MobiDB-lite"/>
    </source>
</evidence>
<feature type="region of interest" description="Disordered" evidence="1">
    <location>
        <begin position="300"/>
        <end position="330"/>
    </location>
</feature>
<evidence type="ECO:0000313" key="4">
    <source>
        <dbReference type="Proteomes" id="UP001224775"/>
    </source>
</evidence>
<organism evidence="3 4">
    <name type="scientific">Skeletonema marinoi</name>
    <dbReference type="NCBI Taxonomy" id="267567"/>
    <lineage>
        <taxon>Eukaryota</taxon>
        <taxon>Sar</taxon>
        <taxon>Stramenopiles</taxon>
        <taxon>Ochrophyta</taxon>
        <taxon>Bacillariophyta</taxon>
        <taxon>Coscinodiscophyceae</taxon>
        <taxon>Thalassiosirophycidae</taxon>
        <taxon>Thalassiosirales</taxon>
        <taxon>Skeletonemataceae</taxon>
        <taxon>Skeletonema</taxon>
        <taxon>Skeletonema marinoi-dohrnii complex</taxon>
    </lineage>
</organism>
<proteinExistence type="predicted"/>
<dbReference type="AlphaFoldDB" id="A0AAD8Y7G5"/>
<dbReference type="InterPro" id="IPR001810">
    <property type="entry name" value="F-box_dom"/>
</dbReference>
<evidence type="ECO:0000259" key="2">
    <source>
        <dbReference type="PROSITE" id="PS50181"/>
    </source>
</evidence>
<feature type="compositionally biased region" description="Basic residues" evidence="1">
    <location>
        <begin position="21"/>
        <end position="30"/>
    </location>
</feature>
<reference evidence="3" key="1">
    <citation type="submission" date="2023-06" db="EMBL/GenBank/DDBJ databases">
        <title>Survivors Of The Sea: Transcriptome response of Skeletonema marinoi to long-term dormancy.</title>
        <authorList>
            <person name="Pinder M.I.M."/>
            <person name="Kourtchenko O."/>
            <person name="Robertson E.K."/>
            <person name="Larsson T."/>
            <person name="Maumus F."/>
            <person name="Osuna-Cruz C.M."/>
            <person name="Vancaester E."/>
            <person name="Stenow R."/>
            <person name="Vandepoele K."/>
            <person name="Ploug H."/>
            <person name="Bruchert V."/>
            <person name="Godhe A."/>
            <person name="Topel M."/>
        </authorList>
    </citation>
    <scope>NUCLEOTIDE SEQUENCE</scope>
    <source>
        <strain evidence="3">R05AC</strain>
    </source>
</reference>
<dbReference type="PROSITE" id="PS50181">
    <property type="entry name" value="FBOX"/>
    <property type="match status" value="1"/>
</dbReference>
<sequence length="658" mass="74694">MKTAKHPNDEADLPEEDSKPPAKRPRRKAAIKSEKLIAGMAEEDDDVKKPPAKRPRRNKKAALKSEEPAEDDDASDQMNKSKKRSSKESAPIPVDAMVNVMEFLPPRSLYNIALTCKSLREMVTTKMVVQSALIHGGNPSKSMTELHSLMRNHSIHVPSPLRLLRLANGKRCEFCLTSGTNHVRPGLGVFACWNCVVSGKQGRWNRGYSRNSGSSSIKLTKAWKTSWVRYRKNPIYRTILSYSRVASNEYGTNHYFWSEHRCDVSGERVGPLVTWGDVDDLKGYYDQLKTAAAAKEAAAANSTVDSATTSNVAAADNGNDNEEEEEAAPSLSNGEWIEYYLTKNLNAPPKENYAEFNETFTNTVQMADRISREREELKKSKRDDKMQTKVDKVEKILDDLKALINEPFRERAMKAYGKEKYLKSGMSSNQCMFLETPFINAWLAPYIKSPSKMTKKAMKEMAEKINVEIERIEKLLEMDFLSDDDDFEAAAKIFFRECYPDVEALYTCHSSYHGPTNMMTEEFVTLIQGGRFIGALCYLQTNNLSPILLVTEPSASLAQASKYLDETSLKKLAKIAWYQTNREDDSWAAEAFAAGHKFFGEAMAKVDKYGAWLEGKVDEDKRPAFLNKIVMGYWYFDDFMKEEDFEKIWKNNARLVRS</sequence>
<dbReference type="EMBL" id="JATAAI010000016">
    <property type="protein sequence ID" value="KAK1740030.1"/>
    <property type="molecule type" value="Genomic_DNA"/>
</dbReference>
<feature type="region of interest" description="Disordered" evidence="1">
    <location>
        <begin position="1"/>
        <end position="90"/>
    </location>
</feature>
<feature type="domain" description="F-box" evidence="2">
    <location>
        <begin position="86"/>
        <end position="132"/>
    </location>
</feature>
<dbReference type="CDD" id="cd09917">
    <property type="entry name" value="F-box_SF"/>
    <property type="match status" value="1"/>
</dbReference>
<dbReference type="Pfam" id="PF00646">
    <property type="entry name" value="F-box"/>
    <property type="match status" value="1"/>
</dbReference>
<keyword evidence="4" id="KW-1185">Reference proteome</keyword>
<dbReference type="InterPro" id="IPR036047">
    <property type="entry name" value="F-box-like_dom_sf"/>
</dbReference>
<comment type="caution">
    <text evidence="3">The sequence shown here is derived from an EMBL/GenBank/DDBJ whole genome shotgun (WGS) entry which is preliminary data.</text>
</comment>
<dbReference type="SUPFAM" id="SSF81383">
    <property type="entry name" value="F-box domain"/>
    <property type="match status" value="1"/>
</dbReference>
<dbReference type="Proteomes" id="UP001224775">
    <property type="component" value="Unassembled WGS sequence"/>
</dbReference>